<evidence type="ECO:0000256" key="2">
    <source>
        <dbReference type="SAM" id="Phobius"/>
    </source>
</evidence>
<comment type="caution">
    <text evidence="3">The sequence shown here is derived from an EMBL/GenBank/DDBJ whole genome shotgun (WGS) entry which is preliminary data.</text>
</comment>
<feature type="region of interest" description="Disordered" evidence="1">
    <location>
        <begin position="185"/>
        <end position="220"/>
    </location>
</feature>
<keyword evidence="2" id="KW-0472">Membrane</keyword>
<feature type="compositionally biased region" description="Polar residues" evidence="1">
    <location>
        <begin position="339"/>
        <end position="363"/>
    </location>
</feature>
<feature type="transmembrane region" description="Helical" evidence="2">
    <location>
        <begin position="37"/>
        <end position="58"/>
    </location>
</feature>
<dbReference type="Proteomes" id="UP000674318">
    <property type="component" value="Unassembled WGS sequence"/>
</dbReference>
<gene>
    <name evidence="3" type="ORF">JKF63_04438</name>
</gene>
<dbReference type="RefSeq" id="XP_067757252.1">
    <property type="nucleotide sequence ID" value="XM_067900423.1"/>
</dbReference>
<dbReference type="AlphaFoldDB" id="A0A836I5G8"/>
<name>A0A836I5G8_9TRYP</name>
<dbReference type="OrthoDB" id="267185at2759"/>
<dbReference type="KEGG" id="phet:94290500"/>
<accession>A0A836I5G8</accession>
<keyword evidence="4" id="KW-1185">Reference proteome</keyword>
<feature type="region of interest" description="Disordered" evidence="1">
    <location>
        <begin position="322"/>
        <end position="366"/>
    </location>
</feature>
<sequence length="426" mass="46917">MAFSYHVILAFFLLFSFVDVVLLSVRTLVSHRYNSLYLCYALMVVQESMLLFELLAVWSQLLSTYLLTTGMWGQVASLLNSFAPLWLLRAAFTASAVVYKNTLLPRQASAAVSGGTWDYPFHFPRAWGARGYGAVVSLDIACCCFYYLSSVYVLGYLSDETLYVPYHRRRWRHLRQKRAIAVAAAAGNDSQQATQRKRQRWEQQQGGGAPSTAGDGGAWGVAGDPAVMSLTRTPSFLQWKAMLHRRQENTDDRGTTTTRNGFALPPPYVEEHSGRETSLSDAEEARTNPNASTRCHSAADGTSCEEFDNNSANATKRVLNTTSADTKPRRLAEQHHHTASPTRGRSAGTTRQPQTASTFTSLPPLQLHRRFTSEGEEVDKQLHHFAKALIAHGYSPIVSTTDQPAPALLAGSAAPDVADTPSDHEG</sequence>
<feature type="compositionally biased region" description="Gly residues" evidence="1">
    <location>
        <begin position="205"/>
        <end position="220"/>
    </location>
</feature>
<feature type="transmembrane region" description="Helical" evidence="2">
    <location>
        <begin position="6"/>
        <end position="25"/>
    </location>
</feature>
<protein>
    <submittedName>
        <fullName evidence="3">Uncharacterized protein</fullName>
    </submittedName>
</protein>
<evidence type="ECO:0000313" key="4">
    <source>
        <dbReference type="Proteomes" id="UP000674318"/>
    </source>
</evidence>
<reference evidence="3 4" key="1">
    <citation type="submission" date="2021-02" db="EMBL/GenBank/DDBJ databases">
        <title>Porcisia hertigi Genome sequencing and assembly.</title>
        <authorList>
            <person name="Almutairi H."/>
            <person name="Gatherer D."/>
        </authorList>
    </citation>
    <scope>NUCLEOTIDE SEQUENCE [LARGE SCALE GENOMIC DNA]</scope>
    <source>
        <strain evidence="3 4">C119</strain>
    </source>
</reference>
<feature type="transmembrane region" description="Helical" evidence="2">
    <location>
        <begin position="78"/>
        <end position="99"/>
    </location>
</feature>
<dbReference type="GeneID" id="94290500"/>
<keyword evidence="2" id="KW-1133">Transmembrane helix</keyword>
<feature type="compositionally biased region" description="Basic and acidic residues" evidence="1">
    <location>
        <begin position="326"/>
        <end position="336"/>
    </location>
</feature>
<feature type="region of interest" description="Disordered" evidence="1">
    <location>
        <begin position="246"/>
        <end position="301"/>
    </location>
</feature>
<proteinExistence type="predicted"/>
<evidence type="ECO:0000313" key="3">
    <source>
        <dbReference type="EMBL" id="KAG5504991.1"/>
    </source>
</evidence>
<organism evidence="3 4">
    <name type="scientific">Porcisia hertigi</name>
    <dbReference type="NCBI Taxonomy" id="2761500"/>
    <lineage>
        <taxon>Eukaryota</taxon>
        <taxon>Discoba</taxon>
        <taxon>Euglenozoa</taxon>
        <taxon>Kinetoplastea</taxon>
        <taxon>Metakinetoplastina</taxon>
        <taxon>Trypanosomatida</taxon>
        <taxon>Trypanosomatidae</taxon>
        <taxon>Leishmaniinae</taxon>
        <taxon>Porcisia</taxon>
    </lineage>
</organism>
<dbReference type="EMBL" id="JAFJZO010000022">
    <property type="protein sequence ID" value="KAG5504991.1"/>
    <property type="molecule type" value="Genomic_DNA"/>
</dbReference>
<keyword evidence="2" id="KW-0812">Transmembrane</keyword>
<evidence type="ECO:0000256" key="1">
    <source>
        <dbReference type="SAM" id="MobiDB-lite"/>
    </source>
</evidence>